<proteinExistence type="predicted"/>
<evidence type="ECO:0000313" key="1">
    <source>
        <dbReference type="EMBL" id="KRX38781.1"/>
    </source>
</evidence>
<reference evidence="1 2" key="1">
    <citation type="submission" date="2015-01" db="EMBL/GenBank/DDBJ databases">
        <title>Evolution of Trichinella species and genotypes.</title>
        <authorList>
            <person name="Korhonen P.K."/>
            <person name="Edoardo P."/>
            <person name="Giuseppe L.R."/>
            <person name="Gasser R.B."/>
        </authorList>
    </citation>
    <scope>NUCLEOTIDE SEQUENCE [LARGE SCALE GENOMIC DNA]</scope>
    <source>
        <strain evidence="1">ISS417</strain>
    </source>
</reference>
<comment type="caution">
    <text evidence="1">The sequence shown here is derived from an EMBL/GenBank/DDBJ whole genome shotgun (WGS) entry which is preliminary data.</text>
</comment>
<evidence type="ECO:0000313" key="2">
    <source>
        <dbReference type="Proteomes" id="UP000055048"/>
    </source>
</evidence>
<keyword evidence="2" id="KW-1185">Reference proteome</keyword>
<dbReference type="EMBL" id="JYDJ01000255">
    <property type="protein sequence ID" value="KRX38781.1"/>
    <property type="molecule type" value="Genomic_DNA"/>
</dbReference>
<protein>
    <submittedName>
        <fullName evidence="1">Uncharacterized protein</fullName>
    </submittedName>
</protein>
<dbReference type="AlphaFoldDB" id="A0A0V0TID2"/>
<gene>
    <name evidence="1" type="ORF">T05_10413</name>
</gene>
<dbReference type="Proteomes" id="UP000055048">
    <property type="component" value="Unassembled WGS sequence"/>
</dbReference>
<name>A0A0V0TID2_9BILA</name>
<accession>A0A0V0TID2</accession>
<dbReference type="OrthoDB" id="5933605at2759"/>
<organism evidence="1 2">
    <name type="scientific">Trichinella murrelli</name>
    <dbReference type="NCBI Taxonomy" id="144512"/>
    <lineage>
        <taxon>Eukaryota</taxon>
        <taxon>Metazoa</taxon>
        <taxon>Ecdysozoa</taxon>
        <taxon>Nematoda</taxon>
        <taxon>Enoplea</taxon>
        <taxon>Dorylaimia</taxon>
        <taxon>Trichinellida</taxon>
        <taxon>Trichinellidae</taxon>
        <taxon>Trichinella</taxon>
    </lineage>
</organism>
<sequence length="226" mass="26377">MPQMLSQMNSLSDQGSELHDIAQLLAYAVLEQDNGHTRDGLCLVKSFRNAIVFLIWNVEPYEHFCWRKNSRRFLANRRTSLWLTDRLRFAFTDNRLSAELSRISVLNSSAKIPQFADRMYGGSSMTRTLDKHYRILTDTRRSVVAGSDITSAGFWTSGNQFLCHIYHSINSYFTYYVSLLTQNRWKQRITNYKWGPVMEQHPTTLGDDVNDYEVLKADLKKMFIPR</sequence>